<keyword evidence="4" id="KW-1185">Reference proteome</keyword>
<feature type="domain" description="HTH LytTR-type" evidence="2">
    <location>
        <begin position="198"/>
        <end position="291"/>
    </location>
</feature>
<feature type="transmembrane region" description="Helical" evidence="1">
    <location>
        <begin position="126"/>
        <end position="143"/>
    </location>
</feature>
<dbReference type="InterPro" id="IPR007492">
    <property type="entry name" value="LytTR_DNA-bd_dom"/>
</dbReference>
<keyword evidence="1" id="KW-1133">Transmembrane helix</keyword>
<dbReference type="GO" id="GO:0000156">
    <property type="term" value="F:phosphorelay response regulator activity"/>
    <property type="evidence" value="ECO:0007669"/>
    <property type="project" value="InterPro"/>
</dbReference>
<evidence type="ECO:0000313" key="3">
    <source>
        <dbReference type="EMBL" id="SKC88539.1"/>
    </source>
</evidence>
<evidence type="ECO:0000256" key="1">
    <source>
        <dbReference type="SAM" id="Phobius"/>
    </source>
</evidence>
<reference evidence="3 4" key="1">
    <citation type="submission" date="2017-02" db="EMBL/GenBank/DDBJ databases">
        <authorList>
            <person name="Peterson S.W."/>
        </authorList>
    </citation>
    <scope>NUCLEOTIDE SEQUENCE [LARGE SCALE GENOMIC DNA]</scope>
    <source>
        <strain evidence="3 4">DSM 25262</strain>
    </source>
</reference>
<dbReference type="STRING" id="688867.SAMN05660236_5621"/>
<accession>A0A1T5ML00</accession>
<evidence type="ECO:0000313" key="4">
    <source>
        <dbReference type="Proteomes" id="UP000190961"/>
    </source>
</evidence>
<feature type="transmembrane region" description="Helical" evidence="1">
    <location>
        <begin position="55"/>
        <end position="76"/>
    </location>
</feature>
<keyword evidence="1" id="KW-0472">Membrane</keyword>
<dbReference type="AlphaFoldDB" id="A0A1T5ML00"/>
<sequence>MNWSEKLKAPFPFYLDDDRKNIVFILVVSLFVVAFLSVFKPNFSHHTTLTVAQKFLFGGVTFVVLFVDIIILPRLFPKAFDNFTIGKYILITILHLVLIGIASTIIDELFICPQRTLWANIKGANLQVALTGFMPVTIMFLFLKNKMLQQNLRSALEANQELEKIKTLKKEVPVKSNANAPLILHSDTSETLSLHLPDLLFIQADDNYSTVVWKNGQGIQKKLLRVNLKSIEAQINNSFAIRCHRSYIVNVNAISNITGNTNGYKLQILDTDYFIPVSRPKGKEVIEKIQQLRNLMELA</sequence>
<dbReference type="Pfam" id="PF04397">
    <property type="entry name" value="LytTR"/>
    <property type="match status" value="1"/>
</dbReference>
<feature type="transmembrane region" description="Helical" evidence="1">
    <location>
        <begin position="21"/>
        <end position="39"/>
    </location>
</feature>
<dbReference type="PROSITE" id="PS50930">
    <property type="entry name" value="HTH_LYTTR"/>
    <property type="match status" value="1"/>
</dbReference>
<dbReference type="Gene3D" id="2.40.50.1020">
    <property type="entry name" value="LytTr DNA-binding domain"/>
    <property type="match status" value="1"/>
</dbReference>
<keyword evidence="1" id="KW-0812">Transmembrane</keyword>
<gene>
    <name evidence="3" type="ORF">SAMN05660236_5621</name>
</gene>
<dbReference type="Proteomes" id="UP000190961">
    <property type="component" value="Unassembled WGS sequence"/>
</dbReference>
<evidence type="ECO:0000259" key="2">
    <source>
        <dbReference type="PROSITE" id="PS50930"/>
    </source>
</evidence>
<dbReference type="PANTHER" id="PTHR37299">
    <property type="entry name" value="TRANSCRIPTIONAL REGULATOR-RELATED"/>
    <property type="match status" value="1"/>
</dbReference>
<dbReference type="RefSeq" id="WP_079690119.1">
    <property type="nucleotide sequence ID" value="NZ_FUZU01000005.1"/>
</dbReference>
<dbReference type="EMBL" id="FUZU01000005">
    <property type="protein sequence ID" value="SKC88539.1"/>
    <property type="molecule type" value="Genomic_DNA"/>
</dbReference>
<dbReference type="InterPro" id="IPR046947">
    <property type="entry name" value="LytR-like"/>
</dbReference>
<dbReference type="SMART" id="SM00850">
    <property type="entry name" value="LytTR"/>
    <property type="match status" value="1"/>
</dbReference>
<protein>
    <submittedName>
        <fullName evidence="3">Transcriptional regulator, LytTR family</fullName>
    </submittedName>
</protein>
<dbReference type="OrthoDB" id="1118393at2"/>
<proteinExistence type="predicted"/>
<dbReference type="GO" id="GO:0003677">
    <property type="term" value="F:DNA binding"/>
    <property type="evidence" value="ECO:0007669"/>
    <property type="project" value="InterPro"/>
</dbReference>
<dbReference type="PANTHER" id="PTHR37299:SF1">
    <property type="entry name" value="STAGE 0 SPORULATION PROTEIN A HOMOLOG"/>
    <property type="match status" value="1"/>
</dbReference>
<name>A0A1T5ML00_9BACT</name>
<organism evidence="3 4">
    <name type="scientific">Ohtaekwangia koreensis</name>
    <dbReference type="NCBI Taxonomy" id="688867"/>
    <lineage>
        <taxon>Bacteria</taxon>
        <taxon>Pseudomonadati</taxon>
        <taxon>Bacteroidota</taxon>
        <taxon>Cytophagia</taxon>
        <taxon>Cytophagales</taxon>
        <taxon>Fulvivirgaceae</taxon>
        <taxon>Ohtaekwangia</taxon>
    </lineage>
</organism>
<feature type="transmembrane region" description="Helical" evidence="1">
    <location>
        <begin position="88"/>
        <end position="106"/>
    </location>
</feature>